<proteinExistence type="predicted"/>
<evidence type="ECO:0000313" key="1">
    <source>
        <dbReference type="EMBL" id="KNC50053.1"/>
    </source>
</evidence>
<sequence>MSLAVAGFYSEAHSMWAQYTHAGLGVASLLLLAVAATSLLALGATSPPDAGPPHSYAAATAATVGDDALRVAWGLLWAFVWFVTDLPMAGMATFNSLMPNDYAPQHGEALHGSLWLRWYLLASAR</sequence>
<reference evidence="1 2" key="1">
    <citation type="submission" date="2010-05" db="EMBL/GenBank/DDBJ databases">
        <title>The Genome Sequence of Thecamonas trahens ATCC 50062.</title>
        <authorList>
            <consortium name="The Broad Institute Genome Sequencing Platform"/>
            <person name="Russ C."/>
            <person name="Cuomo C."/>
            <person name="Shea T."/>
            <person name="Young S.K."/>
            <person name="Zeng Q."/>
            <person name="Koehrsen M."/>
            <person name="Haas B."/>
            <person name="Borodovsky M."/>
            <person name="Guigo R."/>
            <person name="Alvarado L."/>
            <person name="Berlin A."/>
            <person name="Bochicchio J."/>
            <person name="Borenstein D."/>
            <person name="Chapman S."/>
            <person name="Chen Z."/>
            <person name="Freedman E."/>
            <person name="Gellesch M."/>
            <person name="Goldberg J."/>
            <person name="Griggs A."/>
            <person name="Gujja S."/>
            <person name="Heilman E."/>
            <person name="Heiman D."/>
            <person name="Hepburn T."/>
            <person name="Howarth C."/>
            <person name="Jen D."/>
            <person name="Larson L."/>
            <person name="Mehta T."/>
            <person name="Park D."/>
            <person name="Pearson M."/>
            <person name="Roberts A."/>
            <person name="Saif S."/>
            <person name="Shenoy N."/>
            <person name="Sisk P."/>
            <person name="Stolte C."/>
            <person name="Sykes S."/>
            <person name="Thomson T."/>
            <person name="Walk T."/>
            <person name="White J."/>
            <person name="Yandava C."/>
            <person name="Burger G."/>
            <person name="Gray M.W."/>
            <person name="Holland P.W.H."/>
            <person name="King N."/>
            <person name="Lang F.B.F."/>
            <person name="Roger A.J."/>
            <person name="Ruiz-Trillo I."/>
            <person name="Lander E."/>
            <person name="Nusbaum C."/>
        </authorList>
    </citation>
    <scope>NUCLEOTIDE SEQUENCE [LARGE SCALE GENOMIC DNA]</scope>
    <source>
        <strain evidence="1 2">ATCC 50062</strain>
    </source>
</reference>
<evidence type="ECO:0000313" key="2">
    <source>
        <dbReference type="Proteomes" id="UP000054408"/>
    </source>
</evidence>
<dbReference type="EMBL" id="GL349459">
    <property type="protein sequence ID" value="KNC50053.1"/>
    <property type="molecule type" value="Genomic_DNA"/>
</dbReference>
<keyword evidence="2" id="KW-1185">Reference proteome</keyword>
<dbReference type="Proteomes" id="UP000054408">
    <property type="component" value="Unassembled WGS sequence"/>
</dbReference>
<dbReference type="GeneID" id="25565140"/>
<name>A0A0L0DFG2_THETB</name>
<protein>
    <submittedName>
        <fullName evidence="1">Uncharacterized protein</fullName>
    </submittedName>
</protein>
<gene>
    <name evidence="1" type="ORF">AMSG_05815</name>
</gene>
<dbReference type="AlphaFoldDB" id="A0A0L0DFG2"/>
<accession>A0A0L0DFG2</accession>
<dbReference type="RefSeq" id="XP_013757218.1">
    <property type="nucleotide sequence ID" value="XM_013901764.1"/>
</dbReference>
<organism evidence="1 2">
    <name type="scientific">Thecamonas trahens ATCC 50062</name>
    <dbReference type="NCBI Taxonomy" id="461836"/>
    <lineage>
        <taxon>Eukaryota</taxon>
        <taxon>Apusozoa</taxon>
        <taxon>Apusomonadida</taxon>
        <taxon>Apusomonadidae</taxon>
        <taxon>Thecamonas</taxon>
    </lineage>
</organism>